<dbReference type="Pfam" id="PF24842">
    <property type="entry name" value="UFD1_N2"/>
    <property type="match status" value="1"/>
</dbReference>
<dbReference type="Gene3D" id="3.10.330.10">
    <property type="match status" value="1"/>
</dbReference>
<dbReference type="PANTHER" id="PTHR12555:SF13">
    <property type="entry name" value="UBIQUITIN RECOGNITION FACTOR IN ER-ASSOCIATED DEGRADATION PROTEIN 1"/>
    <property type="match status" value="1"/>
</dbReference>
<feature type="compositionally biased region" description="Polar residues" evidence="3">
    <location>
        <begin position="292"/>
        <end position="302"/>
    </location>
</feature>
<protein>
    <submittedName>
        <fullName evidence="6">Uncharacterized protein</fullName>
    </submittedName>
</protein>
<dbReference type="GO" id="GO:0031593">
    <property type="term" value="F:polyubiquitin modification-dependent protein binding"/>
    <property type="evidence" value="ECO:0007669"/>
    <property type="project" value="TreeGrafter"/>
</dbReference>
<feature type="region of interest" description="Disordered" evidence="3">
    <location>
        <begin position="272"/>
        <end position="398"/>
    </location>
</feature>
<dbReference type="Pfam" id="PF03152">
    <property type="entry name" value="UFD1_N1"/>
    <property type="match status" value="1"/>
</dbReference>
<dbReference type="GO" id="GO:0034098">
    <property type="term" value="C:VCP-NPL4-UFD1 AAA ATPase complex"/>
    <property type="evidence" value="ECO:0007669"/>
    <property type="project" value="TreeGrafter"/>
</dbReference>
<evidence type="ECO:0000259" key="4">
    <source>
        <dbReference type="Pfam" id="PF03152"/>
    </source>
</evidence>
<feature type="compositionally biased region" description="Low complexity" evidence="3">
    <location>
        <begin position="337"/>
        <end position="352"/>
    </location>
</feature>
<dbReference type="GO" id="GO:0006511">
    <property type="term" value="P:ubiquitin-dependent protein catabolic process"/>
    <property type="evidence" value="ECO:0007669"/>
    <property type="project" value="InterPro"/>
</dbReference>
<name>A0A3P3XZ83_PLABS</name>
<feature type="compositionally biased region" description="Low complexity" evidence="3">
    <location>
        <begin position="303"/>
        <end position="318"/>
    </location>
</feature>
<gene>
    <name evidence="6" type="ORF">PLBR_LOCUS481</name>
</gene>
<dbReference type="InterPro" id="IPR055418">
    <property type="entry name" value="UFD1_N2"/>
</dbReference>
<dbReference type="InterPro" id="IPR004854">
    <property type="entry name" value="Ufd1-like"/>
</dbReference>
<dbReference type="GO" id="GO:0036503">
    <property type="term" value="P:ERAD pathway"/>
    <property type="evidence" value="ECO:0007669"/>
    <property type="project" value="TreeGrafter"/>
</dbReference>
<dbReference type="EMBL" id="OVEO01000001">
    <property type="protein sequence ID" value="SPQ93266.1"/>
    <property type="molecule type" value="Genomic_DNA"/>
</dbReference>
<comment type="similarity">
    <text evidence="1">Belongs to the UFD1 family.</text>
</comment>
<evidence type="ECO:0000256" key="1">
    <source>
        <dbReference type="ARBA" id="ARBA00006043"/>
    </source>
</evidence>
<accession>A0A3P3XZ83</accession>
<dbReference type="PANTHER" id="PTHR12555">
    <property type="entry name" value="UBIQUITIN FUSION DEGRADATON PROTEIN 1"/>
    <property type="match status" value="1"/>
</dbReference>
<evidence type="ECO:0000256" key="3">
    <source>
        <dbReference type="SAM" id="MobiDB-lite"/>
    </source>
</evidence>
<organism evidence="6 7">
    <name type="scientific">Plasmodiophora brassicae</name>
    <name type="common">Clubroot disease agent</name>
    <dbReference type="NCBI Taxonomy" id="37360"/>
    <lineage>
        <taxon>Eukaryota</taxon>
        <taxon>Sar</taxon>
        <taxon>Rhizaria</taxon>
        <taxon>Endomyxa</taxon>
        <taxon>Phytomyxea</taxon>
        <taxon>Plasmodiophorida</taxon>
        <taxon>Plasmodiophoridae</taxon>
        <taxon>Plasmodiophora</taxon>
    </lineage>
</organism>
<dbReference type="InterPro" id="IPR042299">
    <property type="entry name" value="Ufd1-like_Nn"/>
</dbReference>
<sequence length="398" mass="43218">MNLPGYYHHPRMHYSCASGIVCACASVKRALTTGTAIVANCRRDDSSASFRGPIPCSRDVWAMDLFQSLADGLSGFFNGGQHAPRRLSVFKETYRALPMAFANKDHLEMGNKVILPPSALARLTRSNVEYPMMFSLVNESNSLNTHVGVIEFSAPEGIAYIPLTAMNSLGLTTDQRATFTSTVLPKGTYVKIQPHATKFIELSNPRAVLEKSLRSYSCLTKGETILISYADTEFLIDIVDVKPENASNAISLIDTDVQVEFDPPKDYVEPVFVPRVQDPSPPTPTPVVYSNAAASPEQSANRASSSSITAPSTTPLSARPGGYRLKDPAPTGSPDVASASSPAPAATPGTGPRKSVVEQGQWRYFYETDPVTHRRRLIKREPLTPSRPSIMSPGRSLQ</sequence>
<feature type="domain" description="Ubiquitin fusion degradation protein UFD1 N-terminal subdomain 1" evidence="4">
    <location>
        <begin position="90"/>
        <end position="185"/>
    </location>
</feature>
<proteinExistence type="inferred from homology"/>
<keyword evidence="6" id="KW-0496">Mitochondrion</keyword>
<dbReference type="Proteomes" id="UP000290189">
    <property type="component" value="Unassembled WGS sequence"/>
</dbReference>
<dbReference type="InterPro" id="IPR055417">
    <property type="entry name" value="UFD1_N1"/>
</dbReference>
<evidence type="ECO:0000259" key="5">
    <source>
        <dbReference type="Pfam" id="PF24842"/>
    </source>
</evidence>
<feature type="domain" description="Ubiquitin fusion degradation protein UFD1 N-terminal subdomain 2" evidence="5">
    <location>
        <begin position="186"/>
        <end position="264"/>
    </location>
</feature>
<dbReference type="Gene3D" id="2.40.40.50">
    <property type="entry name" value="Ubiquitin fusion degradation protein UFD1, N-terminal domain"/>
    <property type="match status" value="1"/>
</dbReference>
<keyword evidence="2" id="KW-0833">Ubl conjugation pathway</keyword>
<dbReference type="AlphaFoldDB" id="A0A3P3XZ83"/>
<evidence type="ECO:0000313" key="6">
    <source>
        <dbReference type="EMBL" id="SPQ93266.1"/>
    </source>
</evidence>
<evidence type="ECO:0000313" key="7">
    <source>
        <dbReference type="Proteomes" id="UP000290189"/>
    </source>
</evidence>
<reference evidence="6 7" key="1">
    <citation type="submission" date="2018-03" db="EMBL/GenBank/DDBJ databases">
        <authorList>
            <person name="Fogelqvist J."/>
        </authorList>
    </citation>
    <scope>NUCLEOTIDE SEQUENCE [LARGE SCALE GENOMIC DNA]</scope>
</reference>
<geneLocation type="mitochondrion" evidence="6"/>
<evidence type="ECO:0000256" key="2">
    <source>
        <dbReference type="ARBA" id="ARBA00022786"/>
    </source>
</evidence>